<dbReference type="EMBL" id="CAHP01000042">
    <property type="protein sequence ID" value="CCG42832.1"/>
    <property type="molecule type" value="Genomic_DNA"/>
</dbReference>
<dbReference type="Proteomes" id="UP000004169">
    <property type="component" value="Unassembled WGS sequence"/>
</dbReference>
<accession>H8FWU4</accession>
<protein>
    <submittedName>
        <fullName evidence="1">Uncharacterized protein</fullName>
    </submittedName>
</protein>
<organism evidence="1 2">
    <name type="scientific">Magnetospirillum molischianum DSM 120</name>
    <dbReference type="NCBI Taxonomy" id="1150626"/>
    <lineage>
        <taxon>Bacteria</taxon>
        <taxon>Pseudomonadati</taxon>
        <taxon>Pseudomonadota</taxon>
        <taxon>Alphaproteobacteria</taxon>
        <taxon>Rhodospirillales</taxon>
        <taxon>Rhodospirillaceae</taxon>
        <taxon>Magnetospirillum</taxon>
    </lineage>
</organism>
<comment type="caution">
    <text evidence="1">The sequence shown here is derived from an EMBL/GenBank/DDBJ whole genome shotgun (WGS) entry which is preliminary data.</text>
</comment>
<evidence type="ECO:0000313" key="1">
    <source>
        <dbReference type="EMBL" id="CCG42832.1"/>
    </source>
</evidence>
<dbReference type="STRING" id="1150626.PHAMO_470083"/>
<keyword evidence="2" id="KW-1185">Reference proteome</keyword>
<proteinExistence type="predicted"/>
<dbReference type="eggNOG" id="ENOG50319Z0">
    <property type="taxonomic scope" value="Bacteria"/>
</dbReference>
<sequence length="787" mass="82117">MIVAAPGLGNADVGFGHVFRIDQPPAPGAEPGHIGLAAVLVAILRCRRHDEPFGRTVAVDVDLGPAHLALIQPRGPLLGAQARQPGQPGLDEGAGLGCGRGGKDDFPFLCLLGTGGTGQQRGGHGHGQCEQTHGFNPPQAPLPVAASVGGVLEIPQSLLDLLVAGPVLGRLRLLTVRASAQIVLRCARAVAMSGSGNTAVGDLHRLAANAVVGFAGMPIEALGIGLELGLAHDVGHGRLLRLGAVQEIVVRGHAMLACLVRPGAADLPPRLKQGVRGDLIAPQGTTGMALAITVIGVLGTAFRLGDLLAEGPVALALPRLASLTGGLAPTARWWRTVMFRDVNDALAAPTVISTTTASHATLDPSAIFRPITAPPTRQPSDDAYGAAVDRIDDQVMAIRDLIGQSSRHQPADDRSRWWCRRIMQDEIGSGSSQPLGRHLAAHHFEDVAALAHPAQGGLEVIGQPPLPRRDLLDQTEPLQLLQTTGAQALPERVVDTRLHQAVRTGVAQQLAVETGQALLLDLPPQPVLDLALGARPEVEADDLGGAFPQTGGDIVPGDDQVAAAFVPPPEDDVAVGMADVVMVDRDPLEPGVEILLHPRHQPAGQRLQIVVLVAILGSDDEAELVAVALGAVEKVAAVGPIRLGTIELPGRAITSHAIPLDITQMGLRPGDALPRQFDNAGFDDDAAAAKGSMAIARHQHPADAGTTSDLAAVEALFGRGGSAAGTVRRRQYLMQKFAAARSAPGPDLAELRLEIVILIHGRLSCDYIRIKALAWCRLATVRVYLVK</sequence>
<reference evidence="1 2" key="1">
    <citation type="journal article" date="2012" name="J. Bacteriol.">
        <title>Draft Genome Sequence of the Purple Photosynthetic Bacterium Phaeospirillum molischianum DSM120, a Particularly Versatile Bacterium.</title>
        <authorList>
            <person name="Duquesne K."/>
            <person name="Prima V."/>
            <person name="Ji B."/>
            <person name="Rouy Z."/>
            <person name="Medigue C."/>
            <person name="Talla E."/>
            <person name="Sturgis J.N."/>
        </authorList>
    </citation>
    <scope>NUCLEOTIDE SEQUENCE [LARGE SCALE GENOMIC DNA]</scope>
    <source>
        <strain evidence="2">DSM120</strain>
    </source>
</reference>
<name>H8FWU4_MAGML</name>
<evidence type="ECO:0000313" key="2">
    <source>
        <dbReference type="Proteomes" id="UP000004169"/>
    </source>
</evidence>
<dbReference type="AlphaFoldDB" id="H8FWU4"/>
<gene>
    <name evidence="1" type="ORF">PHAMO_470083</name>
</gene>